<sequence>EWDYPTEWGGGTDSIREKGKLNYEGLNDHEKMILYIYAWNLSDFCPTKKSIMKEFEWSAYKVAKMYRELKQYGLECVALFSENTGLLCGRGYRYYYA</sequence>
<reference evidence="1" key="1">
    <citation type="submission" date="2023-07" db="EMBL/GenBank/DDBJ databases">
        <title>Genome content predicts the carbon catabolic preferences of heterotrophic bacteria.</title>
        <authorList>
            <person name="Gralka M."/>
        </authorList>
    </citation>
    <scope>NUCLEOTIDE SEQUENCE</scope>
    <source>
        <strain evidence="1">E2R20</strain>
    </source>
</reference>
<evidence type="ECO:0000313" key="1">
    <source>
        <dbReference type="EMBL" id="MDO6575109.1"/>
    </source>
</evidence>
<organism evidence="1 2">
    <name type="scientific">Staphylococcus pasteuri_A</name>
    <dbReference type="NCBI Taxonomy" id="3062664"/>
    <lineage>
        <taxon>Bacteria</taxon>
        <taxon>Bacillati</taxon>
        <taxon>Bacillota</taxon>
        <taxon>Bacilli</taxon>
        <taxon>Bacillales</taxon>
        <taxon>Staphylococcaceae</taxon>
        <taxon>Staphylococcus</taxon>
    </lineage>
</organism>
<proteinExistence type="predicted"/>
<dbReference type="AlphaFoldDB" id="A0AAW7YV98"/>
<feature type="non-terminal residue" evidence="1">
    <location>
        <position position="97"/>
    </location>
</feature>
<dbReference type="EMBL" id="JAUOQO010000216">
    <property type="protein sequence ID" value="MDO6575109.1"/>
    <property type="molecule type" value="Genomic_DNA"/>
</dbReference>
<keyword evidence="2" id="KW-1185">Reference proteome</keyword>
<gene>
    <name evidence="1" type="ORF">Q4528_13420</name>
</gene>
<evidence type="ECO:0000313" key="2">
    <source>
        <dbReference type="Proteomes" id="UP001170310"/>
    </source>
</evidence>
<name>A0AAW7YV98_9STAP</name>
<comment type="caution">
    <text evidence="1">The sequence shown here is derived from an EMBL/GenBank/DDBJ whole genome shotgun (WGS) entry which is preliminary data.</text>
</comment>
<protein>
    <submittedName>
        <fullName evidence="1">Uncharacterized protein</fullName>
    </submittedName>
</protein>
<dbReference type="RefSeq" id="WP_303522023.1">
    <property type="nucleotide sequence ID" value="NZ_JAUOQO010000216.1"/>
</dbReference>
<accession>A0AAW7YV98</accession>
<dbReference type="Proteomes" id="UP001170310">
    <property type="component" value="Unassembled WGS sequence"/>
</dbReference>
<feature type="non-terminal residue" evidence="1">
    <location>
        <position position="1"/>
    </location>
</feature>